<reference evidence="2" key="1">
    <citation type="journal article" date="2015" name="Proc. Natl. Acad. Sci. U.S.A.">
        <title>Genome sequencing of adzuki bean (Vigna angularis) provides insight into high starch and low fat accumulation and domestication.</title>
        <authorList>
            <person name="Yang K."/>
            <person name="Tian Z."/>
            <person name="Chen C."/>
            <person name="Luo L."/>
            <person name="Zhao B."/>
            <person name="Wang Z."/>
            <person name="Yu L."/>
            <person name="Li Y."/>
            <person name="Sun Y."/>
            <person name="Li W."/>
            <person name="Chen Y."/>
            <person name="Li Y."/>
            <person name="Zhang Y."/>
            <person name="Ai D."/>
            <person name="Zhao J."/>
            <person name="Shang C."/>
            <person name="Ma Y."/>
            <person name="Wu B."/>
            <person name="Wang M."/>
            <person name="Gao L."/>
            <person name="Sun D."/>
            <person name="Zhang P."/>
            <person name="Guo F."/>
            <person name="Wang W."/>
            <person name="Li Y."/>
            <person name="Wang J."/>
            <person name="Varshney R.K."/>
            <person name="Wang J."/>
            <person name="Ling H.Q."/>
            <person name="Wan P."/>
        </authorList>
    </citation>
    <scope>NUCLEOTIDE SEQUENCE</scope>
    <source>
        <strain evidence="2">cv. Jingnong 6</strain>
    </source>
</reference>
<organism evidence="1 2">
    <name type="scientific">Phaseolus angularis</name>
    <name type="common">Azuki bean</name>
    <name type="synonym">Vigna angularis</name>
    <dbReference type="NCBI Taxonomy" id="3914"/>
    <lineage>
        <taxon>Eukaryota</taxon>
        <taxon>Viridiplantae</taxon>
        <taxon>Streptophyta</taxon>
        <taxon>Embryophyta</taxon>
        <taxon>Tracheophyta</taxon>
        <taxon>Spermatophyta</taxon>
        <taxon>Magnoliopsida</taxon>
        <taxon>eudicotyledons</taxon>
        <taxon>Gunneridae</taxon>
        <taxon>Pentapetalae</taxon>
        <taxon>rosids</taxon>
        <taxon>fabids</taxon>
        <taxon>Fabales</taxon>
        <taxon>Fabaceae</taxon>
        <taxon>Papilionoideae</taxon>
        <taxon>50 kb inversion clade</taxon>
        <taxon>NPAAA clade</taxon>
        <taxon>indigoferoid/millettioid clade</taxon>
        <taxon>Phaseoleae</taxon>
        <taxon>Vigna</taxon>
    </lineage>
</organism>
<name>A0A0L9US37_PHAAN</name>
<evidence type="ECO:0000313" key="1">
    <source>
        <dbReference type="EMBL" id="KOM45558.1"/>
    </source>
</evidence>
<proteinExistence type="predicted"/>
<dbReference type="Proteomes" id="UP000053144">
    <property type="component" value="Chromosome 6"/>
</dbReference>
<evidence type="ECO:0000313" key="2">
    <source>
        <dbReference type="Proteomes" id="UP000053144"/>
    </source>
</evidence>
<protein>
    <submittedName>
        <fullName evidence="1">Uncharacterized protein</fullName>
    </submittedName>
</protein>
<accession>A0A0L9US37</accession>
<gene>
    <name evidence="1" type="ORF">LR48_Vigan06g086400</name>
</gene>
<dbReference type="AlphaFoldDB" id="A0A0L9US37"/>
<sequence length="84" mass="9577">MILGYSTIYFDSLGVLRVSSQSRASFTYPLRLISSRKARGVRIELSRLISSSSRAFVHQVVLRARSNTLRRFPNSDKVVYPVLE</sequence>
<dbReference type="Gramene" id="KOM45558">
    <property type="protein sequence ID" value="KOM45558"/>
    <property type="gene ID" value="LR48_Vigan06g086400"/>
</dbReference>
<dbReference type="EMBL" id="CM003376">
    <property type="protein sequence ID" value="KOM45558.1"/>
    <property type="molecule type" value="Genomic_DNA"/>
</dbReference>